<dbReference type="AlphaFoldDB" id="A0AAV2INL1"/>
<dbReference type="InterPro" id="IPR052954">
    <property type="entry name" value="GPCR-Ligand_Int"/>
</dbReference>
<proteinExistence type="predicted"/>
<dbReference type="Gene3D" id="1.20.1070.10">
    <property type="entry name" value="Rhodopsin 7-helix transmembrane proteins"/>
    <property type="match status" value="1"/>
</dbReference>
<evidence type="ECO:0000256" key="3">
    <source>
        <dbReference type="ARBA" id="ARBA00022989"/>
    </source>
</evidence>
<keyword evidence="3 5" id="KW-1133">Transmembrane helix</keyword>
<dbReference type="PANTHER" id="PTHR46641">
    <property type="entry name" value="FMRFAMIDE RECEPTOR-RELATED"/>
    <property type="match status" value="1"/>
</dbReference>
<feature type="transmembrane region" description="Helical" evidence="5">
    <location>
        <begin position="119"/>
        <end position="138"/>
    </location>
</feature>
<feature type="non-terminal residue" evidence="7">
    <location>
        <position position="140"/>
    </location>
</feature>
<keyword evidence="2 5" id="KW-0812">Transmembrane</keyword>
<dbReference type="InterPro" id="IPR017452">
    <property type="entry name" value="GPCR_Rhodpsn_7TM"/>
</dbReference>
<evidence type="ECO:0000313" key="8">
    <source>
        <dbReference type="Proteomes" id="UP001497497"/>
    </source>
</evidence>
<evidence type="ECO:0000313" key="7">
    <source>
        <dbReference type="EMBL" id="CAL1548223.1"/>
    </source>
</evidence>
<comment type="caution">
    <text evidence="7">The sequence shown here is derived from an EMBL/GenBank/DDBJ whole genome shotgun (WGS) entry which is preliminary data.</text>
</comment>
<reference evidence="7 8" key="1">
    <citation type="submission" date="2024-04" db="EMBL/GenBank/DDBJ databases">
        <authorList>
            <consortium name="Genoscope - CEA"/>
            <person name="William W."/>
        </authorList>
    </citation>
    <scope>NUCLEOTIDE SEQUENCE [LARGE SCALE GENOMIC DNA]</scope>
</reference>
<feature type="domain" description="G-protein coupled receptors family 1 profile" evidence="6">
    <location>
        <begin position="23"/>
        <end position="140"/>
    </location>
</feature>
<accession>A0AAV2INL1</accession>
<keyword evidence="8" id="KW-1185">Reference proteome</keyword>
<dbReference type="Proteomes" id="UP001497497">
    <property type="component" value="Unassembled WGS sequence"/>
</dbReference>
<evidence type="ECO:0000256" key="1">
    <source>
        <dbReference type="ARBA" id="ARBA00004370"/>
    </source>
</evidence>
<keyword evidence="4 5" id="KW-0472">Membrane</keyword>
<dbReference type="PROSITE" id="PS50262">
    <property type="entry name" value="G_PROTEIN_RECEP_F1_2"/>
    <property type="match status" value="1"/>
</dbReference>
<dbReference type="GO" id="GO:0016020">
    <property type="term" value="C:membrane"/>
    <property type="evidence" value="ECO:0007669"/>
    <property type="project" value="UniProtKB-SubCell"/>
</dbReference>
<dbReference type="PANTHER" id="PTHR46641:SF25">
    <property type="entry name" value="CNMAMIDE RECEPTOR-RELATED"/>
    <property type="match status" value="1"/>
</dbReference>
<evidence type="ECO:0000256" key="4">
    <source>
        <dbReference type="ARBA" id="ARBA00023136"/>
    </source>
</evidence>
<feature type="transmembrane region" description="Helical" evidence="5">
    <location>
        <begin position="12"/>
        <end position="31"/>
    </location>
</feature>
<comment type="subcellular location">
    <subcellularLocation>
        <location evidence="1">Membrane</location>
    </subcellularLocation>
</comment>
<evidence type="ECO:0000259" key="6">
    <source>
        <dbReference type="PROSITE" id="PS50262"/>
    </source>
</evidence>
<dbReference type="EMBL" id="CAXITT010001226">
    <property type="protein sequence ID" value="CAL1548223.1"/>
    <property type="molecule type" value="Genomic_DNA"/>
</dbReference>
<protein>
    <recommendedName>
        <fullName evidence="6">G-protein coupled receptors family 1 profile domain-containing protein</fullName>
    </recommendedName>
</protein>
<organism evidence="7 8">
    <name type="scientific">Lymnaea stagnalis</name>
    <name type="common">Great pond snail</name>
    <name type="synonym">Helix stagnalis</name>
    <dbReference type="NCBI Taxonomy" id="6523"/>
    <lineage>
        <taxon>Eukaryota</taxon>
        <taxon>Metazoa</taxon>
        <taxon>Spiralia</taxon>
        <taxon>Lophotrochozoa</taxon>
        <taxon>Mollusca</taxon>
        <taxon>Gastropoda</taxon>
        <taxon>Heterobranchia</taxon>
        <taxon>Euthyneura</taxon>
        <taxon>Panpulmonata</taxon>
        <taxon>Hygrophila</taxon>
        <taxon>Lymnaeoidea</taxon>
        <taxon>Lymnaeidae</taxon>
        <taxon>Lymnaea</taxon>
    </lineage>
</organism>
<name>A0AAV2INL1_LYMST</name>
<evidence type="ECO:0000256" key="2">
    <source>
        <dbReference type="ARBA" id="ARBA00022692"/>
    </source>
</evidence>
<dbReference type="SUPFAM" id="SSF81321">
    <property type="entry name" value="Family A G protein-coupled receptor-like"/>
    <property type="match status" value="1"/>
</dbReference>
<gene>
    <name evidence="7" type="ORF">GSLYS_00021540001</name>
</gene>
<evidence type="ECO:0000256" key="5">
    <source>
        <dbReference type="SAM" id="Phobius"/>
    </source>
</evidence>
<sequence length="140" mass="15682">MLDIERALKVYYSTFLIAVGSVFNILSIVILSRGAFRNSTTSVYLRFLACVDMFVLYNGLSRHFVSGVSGYNIRNLDRSFCKFNQWSSSFAPDISAWILVAVTTERVVSIVWPHKVRTVCSKTTAAVLVTIICLVIMVSN</sequence>